<evidence type="ECO:0000256" key="7">
    <source>
        <dbReference type="PIRNR" id="PIRNR016636"/>
    </source>
</evidence>
<evidence type="ECO:0000313" key="10">
    <source>
        <dbReference type="Proteomes" id="UP000182569"/>
    </source>
</evidence>
<feature type="transmembrane region" description="Helical" evidence="8">
    <location>
        <begin position="310"/>
        <end position="339"/>
    </location>
</feature>
<name>A0A1J0GCV9_9CLOT</name>
<feature type="transmembrane region" description="Helical" evidence="8">
    <location>
        <begin position="351"/>
        <end position="371"/>
    </location>
</feature>
<dbReference type="AlphaFoldDB" id="A0A1J0GCV9"/>
<organism evidence="9 10">
    <name type="scientific">Clostridium estertheticum subsp. estertheticum</name>
    <dbReference type="NCBI Taxonomy" id="1552"/>
    <lineage>
        <taxon>Bacteria</taxon>
        <taxon>Bacillati</taxon>
        <taxon>Bacillota</taxon>
        <taxon>Clostridia</taxon>
        <taxon>Eubacteriales</taxon>
        <taxon>Clostridiaceae</taxon>
        <taxon>Clostridium</taxon>
    </lineage>
</organism>
<evidence type="ECO:0000256" key="4">
    <source>
        <dbReference type="ARBA" id="ARBA00022692"/>
    </source>
</evidence>
<dbReference type="Pfam" id="PF03062">
    <property type="entry name" value="MBOAT"/>
    <property type="match status" value="1"/>
</dbReference>
<dbReference type="PIRSF" id="PIRSF500217">
    <property type="entry name" value="AlgI"/>
    <property type="match status" value="1"/>
</dbReference>
<keyword evidence="10" id="KW-1185">Reference proteome</keyword>
<dbReference type="STRING" id="1552.A7L45_03335"/>
<dbReference type="GO" id="GO:0042121">
    <property type="term" value="P:alginic acid biosynthetic process"/>
    <property type="evidence" value="ECO:0007669"/>
    <property type="project" value="InterPro"/>
</dbReference>
<proteinExistence type="inferred from homology"/>
<dbReference type="InterPro" id="IPR004299">
    <property type="entry name" value="MBOAT_fam"/>
</dbReference>
<evidence type="ECO:0000256" key="6">
    <source>
        <dbReference type="ARBA" id="ARBA00023136"/>
    </source>
</evidence>
<keyword evidence="4 8" id="KW-0812">Transmembrane</keyword>
<dbReference type="Proteomes" id="UP000182569">
    <property type="component" value="Chromosome"/>
</dbReference>
<keyword evidence="6 7" id="KW-0472">Membrane</keyword>
<feature type="transmembrane region" description="Helical" evidence="8">
    <location>
        <begin position="436"/>
        <end position="456"/>
    </location>
</feature>
<keyword evidence="7" id="KW-0808">Transferase</keyword>
<evidence type="ECO:0000256" key="1">
    <source>
        <dbReference type="ARBA" id="ARBA00004651"/>
    </source>
</evidence>
<feature type="transmembrane region" description="Helical" evidence="8">
    <location>
        <begin position="401"/>
        <end position="424"/>
    </location>
</feature>
<protein>
    <submittedName>
        <fullName evidence="9">Transcriptional regulator</fullName>
    </submittedName>
</protein>
<keyword evidence="5 8" id="KW-1133">Transmembrane helix</keyword>
<feature type="transmembrane region" description="Helical" evidence="8">
    <location>
        <begin position="49"/>
        <end position="66"/>
    </location>
</feature>
<evidence type="ECO:0000256" key="2">
    <source>
        <dbReference type="ARBA" id="ARBA00010323"/>
    </source>
</evidence>
<feature type="transmembrane region" description="Helical" evidence="8">
    <location>
        <begin position="78"/>
        <end position="96"/>
    </location>
</feature>
<dbReference type="InterPro" id="IPR028362">
    <property type="entry name" value="AlgI"/>
</dbReference>
<dbReference type="GO" id="GO:0005886">
    <property type="term" value="C:plasma membrane"/>
    <property type="evidence" value="ECO:0007669"/>
    <property type="project" value="UniProtKB-SubCell"/>
</dbReference>
<evidence type="ECO:0000256" key="5">
    <source>
        <dbReference type="ARBA" id="ARBA00022989"/>
    </source>
</evidence>
<dbReference type="OrthoDB" id="9805788at2"/>
<keyword evidence="7" id="KW-0012">Acyltransferase</keyword>
<dbReference type="GO" id="GO:0016746">
    <property type="term" value="F:acyltransferase activity"/>
    <property type="evidence" value="ECO:0007669"/>
    <property type="project" value="UniProtKB-KW"/>
</dbReference>
<dbReference type="PANTHER" id="PTHR13285:SF18">
    <property type="entry name" value="PROTEIN-CYSTEINE N-PALMITOYLTRANSFERASE RASP"/>
    <property type="match status" value="1"/>
</dbReference>
<feature type="transmembrane region" description="Helical" evidence="8">
    <location>
        <begin position="6"/>
        <end position="23"/>
    </location>
</feature>
<sequence>MVFSSLVFIFIFLPLTLVIYFIAPKKRRNLILLVMSLIFYGWGEPIYIGLMIFCIIFNYLSSLFIHKYRKRKKLSKKIFVTTLVIDLGMLAFFKYLGFIINNINALFGLNIYFEKLALPVGISFYTFQIISYVVDVYLNKVKVQKNIIDFGAYVTMFPQLVAGPIVQYNDIFLQLKNRKENINQFSEGIDRFILGLGKKVLIANNIGMVWTIIKATEVSRISVISAWIGIIAFTFQIYFDFSGYSDMAIGLGKMFGFEFIENFNYPYISKSVTEFWRRWHISLGSWFREYLYIPLGGNRVSLIMQLRNLFVVWFITGLWHGASWNFIFWGLYFGFFIACEKFFLGKLLNKLPWCISNLYTMIIVIVGWVFFDSNKLSDALNYIKVMFGLSGNVFIDSTAKYYFHANLILFVIAILCATPIIYFFHKKFKNRFNARGAIMMAASRIFILFLATAYLVNDSFNPFLYFRF</sequence>
<keyword evidence="3 7" id="KW-1003">Cell membrane</keyword>
<evidence type="ECO:0000256" key="3">
    <source>
        <dbReference type="ARBA" id="ARBA00022475"/>
    </source>
</evidence>
<dbReference type="KEGG" id="ceu:A7L45_03335"/>
<dbReference type="InterPro" id="IPR024194">
    <property type="entry name" value="Ac/AlaTfrase_AlgI/DltB"/>
</dbReference>
<feature type="transmembrane region" description="Helical" evidence="8">
    <location>
        <begin position="221"/>
        <end position="239"/>
    </location>
</feature>
<comment type="similarity">
    <text evidence="2 7">Belongs to the membrane-bound acyltransferase family.</text>
</comment>
<dbReference type="RefSeq" id="WP_071611461.1">
    <property type="nucleotide sequence ID" value="NZ_CP015756.1"/>
</dbReference>
<comment type="subcellular location">
    <subcellularLocation>
        <location evidence="1">Cell membrane</location>
        <topology evidence="1">Multi-pass membrane protein</topology>
    </subcellularLocation>
</comment>
<reference evidence="10" key="1">
    <citation type="journal article" date="2016" name="Front. Microbiol.">
        <title>Complete Genome Sequence of Clostridium estertheticum DSM 8809, a Microbe Identified in Spoiled Vacuum Packed Beef.</title>
        <authorList>
            <person name="Yu Z."/>
            <person name="Gunn L."/>
            <person name="Brennan E."/>
            <person name="Reid R."/>
            <person name="Wall P.G."/>
            <person name="Gaora O.P."/>
            <person name="Hurley D."/>
            <person name="Bolton D."/>
            <person name="Fanning S."/>
        </authorList>
    </citation>
    <scope>NUCLEOTIDE SEQUENCE [LARGE SCALE GENOMIC DNA]</scope>
    <source>
        <strain evidence="10">DSM 8809</strain>
    </source>
</reference>
<dbReference type="EMBL" id="CP015756">
    <property type="protein sequence ID" value="APC39165.1"/>
    <property type="molecule type" value="Genomic_DNA"/>
</dbReference>
<dbReference type="InterPro" id="IPR051085">
    <property type="entry name" value="MB_O-acyltransferase"/>
</dbReference>
<evidence type="ECO:0000313" key="9">
    <source>
        <dbReference type="EMBL" id="APC39165.1"/>
    </source>
</evidence>
<gene>
    <name evidence="9" type="ORF">A7L45_03335</name>
</gene>
<accession>A0A1J0GCV9</accession>
<feature type="transmembrane region" description="Helical" evidence="8">
    <location>
        <begin position="116"/>
        <end position="138"/>
    </location>
</feature>
<dbReference type="PANTHER" id="PTHR13285">
    <property type="entry name" value="ACYLTRANSFERASE"/>
    <property type="match status" value="1"/>
</dbReference>
<dbReference type="PIRSF" id="PIRSF016636">
    <property type="entry name" value="AlgI_DltB"/>
    <property type="match status" value="1"/>
</dbReference>
<evidence type="ECO:0000256" key="8">
    <source>
        <dbReference type="SAM" id="Phobius"/>
    </source>
</evidence>